<evidence type="ECO:0000256" key="5">
    <source>
        <dbReference type="ARBA" id="ARBA00022617"/>
    </source>
</evidence>
<evidence type="ECO:0000256" key="3">
    <source>
        <dbReference type="ARBA" id="ARBA00010609"/>
    </source>
</evidence>
<dbReference type="InParanoid" id="A0A2K3DJW5"/>
<dbReference type="PROSITE" id="PS00435">
    <property type="entry name" value="PEROXIDASE_1"/>
    <property type="match status" value="1"/>
</dbReference>
<dbReference type="PANTHER" id="PTHR48267:SF1">
    <property type="entry name" value="BILIRUBIN OXIDASE"/>
    <property type="match status" value="1"/>
</dbReference>
<dbReference type="EMBL" id="CM008968">
    <property type="protein sequence ID" value="PNW80827.1"/>
    <property type="molecule type" value="Genomic_DNA"/>
</dbReference>
<evidence type="ECO:0000256" key="4">
    <source>
        <dbReference type="ARBA" id="ARBA00022559"/>
    </source>
</evidence>
<dbReference type="PROSITE" id="PS00436">
    <property type="entry name" value="PEROXIDASE_2"/>
    <property type="match status" value="1"/>
</dbReference>
<evidence type="ECO:0000256" key="6">
    <source>
        <dbReference type="ARBA" id="ARBA00022723"/>
    </source>
</evidence>
<dbReference type="RefSeq" id="XP_042922759.1">
    <property type="nucleotide sequence ID" value="XM_043064191.1"/>
</dbReference>
<dbReference type="Pfam" id="PF07732">
    <property type="entry name" value="Cu-oxidase_3"/>
    <property type="match status" value="1"/>
</dbReference>
<keyword evidence="4" id="KW-0575">Peroxidase</keyword>
<comment type="cofactor">
    <cofactor evidence="1">
        <name>heme b</name>
        <dbReference type="ChEBI" id="CHEBI:60344"/>
    </cofactor>
</comment>
<dbReference type="Gene3D" id="1.10.520.10">
    <property type="match status" value="1"/>
</dbReference>
<dbReference type="SUPFAM" id="SSF48113">
    <property type="entry name" value="Heme-dependent peroxidases"/>
    <property type="match status" value="1"/>
</dbReference>
<dbReference type="PROSITE" id="PS50873">
    <property type="entry name" value="PEROXIDASE_4"/>
    <property type="match status" value="1"/>
</dbReference>
<dbReference type="STRING" id="3055.A0A2K3DJW5"/>
<keyword evidence="8" id="KW-0408">Iron</keyword>
<dbReference type="ExpressionAtlas" id="A0A2K3DJW5">
    <property type="expression patterns" value="baseline and differential"/>
</dbReference>
<evidence type="ECO:0000256" key="2">
    <source>
        <dbReference type="ARBA" id="ARBA00006873"/>
    </source>
</evidence>
<dbReference type="PANTHER" id="PTHR48267">
    <property type="entry name" value="CUPREDOXIN SUPERFAMILY PROTEIN"/>
    <property type="match status" value="1"/>
</dbReference>
<dbReference type="InterPro" id="IPR019793">
    <property type="entry name" value="Peroxidases_heam-ligand_BS"/>
</dbReference>
<name>A0A2K3DJW5_CHLRE</name>
<dbReference type="InterPro" id="IPR011706">
    <property type="entry name" value="Cu-oxidase_C"/>
</dbReference>
<dbReference type="GO" id="GO:0006979">
    <property type="term" value="P:response to oxidative stress"/>
    <property type="evidence" value="ECO:0007669"/>
    <property type="project" value="InterPro"/>
</dbReference>
<dbReference type="InterPro" id="IPR008972">
    <property type="entry name" value="Cupredoxin"/>
</dbReference>
<evidence type="ECO:0000259" key="9">
    <source>
        <dbReference type="PROSITE" id="PS50873"/>
    </source>
</evidence>
<dbReference type="GO" id="GO:0016491">
    <property type="term" value="F:oxidoreductase activity"/>
    <property type="evidence" value="ECO:0000318"/>
    <property type="project" value="GO_Central"/>
</dbReference>
<dbReference type="CDD" id="cd00314">
    <property type="entry name" value="plant_peroxidase_like"/>
    <property type="match status" value="1"/>
</dbReference>
<gene>
    <name evidence="10" type="ORF">CHLRE_07g331150v5</name>
</gene>
<dbReference type="GO" id="GO:0004601">
    <property type="term" value="F:peroxidase activity"/>
    <property type="evidence" value="ECO:0007669"/>
    <property type="project" value="UniProtKB-KW"/>
</dbReference>
<dbReference type="SUPFAM" id="SSF49503">
    <property type="entry name" value="Cupredoxins"/>
    <property type="match status" value="2"/>
</dbReference>
<reference evidence="10 11" key="1">
    <citation type="journal article" date="2007" name="Science">
        <title>The Chlamydomonas genome reveals the evolution of key animal and plant functions.</title>
        <authorList>
            <person name="Merchant S.S."/>
            <person name="Prochnik S.E."/>
            <person name="Vallon O."/>
            <person name="Harris E.H."/>
            <person name="Karpowicz S.J."/>
            <person name="Witman G.B."/>
            <person name="Terry A."/>
            <person name="Salamov A."/>
            <person name="Fritz-Laylin L.K."/>
            <person name="Marechal-Drouard L."/>
            <person name="Marshall W.F."/>
            <person name="Qu L.H."/>
            <person name="Nelson D.R."/>
            <person name="Sanderfoot A.A."/>
            <person name="Spalding M.H."/>
            <person name="Kapitonov V.V."/>
            <person name="Ren Q."/>
            <person name="Ferris P."/>
            <person name="Lindquist E."/>
            <person name="Shapiro H."/>
            <person name="Lucas S.M."/>
            <person name="Grimwood J."/>
            <person name="Schmutz J."/>
            <person name="Cardol P."/>
            <person name="Cerutti H."/>
            <person name="Chanfreau G."/>
            <person name="Chen C.L."/>
            <person name="Cognat V."/>
            <person name="Croft M.T."/>
            <person name="Dent R."/>
            <person name="Dutcher S."/>
            <person name="Fernandez E."/>
            <person name="Fukuzawa H."/>
            <person name="Gonzalez-Ballester D."/>
            <person name="Gonzalez-Halphen D."/>
            <person name="Hallmann A."/>
            <person name="Hanikenne M."/>
            <person name="Hippler M."/>
            <person name="Inwood W."/>
            <person name="Jabbari K."/>
            <person name="Kalanon M."/>
            <person name="Kuras R."/>
            <person name="Lefebvre P.A."/>
            <person name="Lemaire S.D."/>
            <person name="Lobanov A.V."/>
            <person name="Lohr M."/>
            <person name="Manuell A."/>
            <person name="Meier I."/>
            <person name="Mets L."/>
            <person name="Mittag M."/>
            <person name="Mittelmeier T."/>
            <person name="Moroney J.V."/>
            <person name="Moseley J."/>
            <person name="Napoli C."/>
            <person name="Nedelcu A.M."/>
            <person name="Niyogi K."/>
            <person name="Novoselov S.V."/>
            <person name="Paulsen I.T."/>
            <person name="Pazour G."/>
            <person name="Purton S."/>
            <person name="Ral J.P."/>
            <person name="Riano-Pachon D.M."/>
            <person name="Riekhof W."/>
            <person name="Rymarquis L."/>
            <person name="Schroda M."/>
            <person name="Stern D."/>
            <person name="Umen J."/>
            <person name="Willows R."/>
            <person name="Wilson N."/>
            <person name="Zimmer S.L."/>
            <person name="Allmer J."/>
            <person name="Balk J."/>
            <person name="Bisova K."/>
            <person name="Chen C.J."/>
            <person name="Elias M."/>
            <person name="Gendler K."/>
            <person name="Hauser C."/>
            <person name="Lamb M.R."/>
            <person name="Ledford H."/>
            <person name="Long J.C."/>
            <person name="Minagawa J."/>
            <person name="Page M.D."/>
            <person name="Pan J."/>
            <person name="Pootakham W."/>
            <person name="Roje S."/>
            <person name="Rose A."/>
            <person name="Stahlberg E."/>
            <person name="Terauchi A.M."/>
            <person name="Yang P."/>
            <person name="Ball S."/>
            <person name="Bowler C."/>
            <person name="Dieckmann C.L."/>
            <person name="Gladyshev V.N."/>
            <person name="Green P."/>
            <person name="Jorgensen R."/>
            <person name="Mayfield S."/>
            <person name="Mueller-Roeber B."/>
            <person name="Rajamani S."/>
            <person name="Sayre R.T."/>
            <person name="Brokstein P."/>
            <person name="Dubchak I."/>
            <person name="Goodstein D."/>
            <person name="Hornick L."/>
            <person name="Huang Y.W."/>
            <person name="Jhaveri J."/>
            <person name="Luo Y."/>
            <person name="Martinez D."/>
            <person name="Ngau W.C."/>
            <person name="Otillar B."/>
            <person name="Poliakov A."/>
            <person name="Porter A."/>
            <person name="Szajkowski L."/>
            <person name="Werner G."/>
            <person name="Zhou K."/>
            <person name="Grigoriev I.V."/>
            <person name="Rokhsar D.S."/>
            <person name="Grossman A.R."/>
        </authorList>
    </citation>
    <scope>NUCLEOTIDE SEQUENCE [LARGE SCALE GENOMIC DNA]</scope>
    <source>
        <strain evidence="11">CC-503</strain>
    </source>
</reference>
<evidence type="ECO:0000313" key="10">
    <source>
        <dbReference type="EMBL" id="PNW80827.1"/>
    </source>
</evidence>
<keyword evidence="7" id="KW-0560">Oxidoreductase</keyword>
<dbReference type="Proteomes" id="UP000006906">
    <property type="component" value="Chromosome 7"/>
</dbReference>
<keyword evidence="6" id="KW-0479">Metal-binding</keyword>
<dbReference type="Pfam" id="PF00141">
    <property type="entry name" value="peroxidase"/>
    <property type="match status" value="1"/>
</dbReference>
<comment type="similarity">
    <text evidence="2">Belongs to the peroxidase family. Ascorbate peroxidase subfamily.</text>
</comment>
<evidence type="ECO:0000256" key="1">
    <source>
        <dbReference type="ARBA" id="ARBA00001970"/>
    </source>
</evidence>
<dbReference type="GO" id="GO:0020037">
    <property type="term" value="F:heme binding"/>
    <property type="evidence" value="ECO:0007669"/>
    <property type="project" value="InterPro"/>
</dbReference>
<protein>
    <recommendedName>
        <fullName evidence="9">Plant heme peroxidase family profile domain-containing protein</fullName>
    </recommendedName>
</protein>
<dbReference type="KEGG" id="cre:CHLRE_07g331150v5"/>
<dbReference type="InterPro" id="IPR019794">
    <property type="entry name" value="Peroxidases_AS"/>
</dbReference>
<dbReference type="InterPro" id="IPR045087">
    <property type="entry name" value="Cu-oxidase_fam"/>
</dbReference>
<dbReference type="PaxDb" id="3055-EDP05690"/>
<evidence type="ECO:0000313" key="11">
    <source>
        <dbReference type="Proteomes" id="UP000006906"/>
    </source>
</evidence>
<organism evidence="10 11">
    <name type="scientific">Chlamydomonas reinhardtii</name>
    <name type="common">Chlamydomonas smithii</name>
    <dbReference type="NCBI Taxonomy" id="3055"/>
    <lineage>
        <taxon>Eukaryota</taxon>
        <taxon>Viridiplantae</taxon>
        <taxon>Chlorophyta</taxon>
        <taxon>core chlorophytes</taxon>
        <taxon>Chlorophyceae</taxon>
        <taxon>CS clade</taxon>
        <taxon>Chlamydomonadales</taxon>
        <taxon>Chlamydomonadaceae</taxon>
        <taxon>Chlamydomonas</taxon>
    </lineage>
</organism>
<keyword evidence="5" id="KW-0349">Heme</keyword>
<evidence type="ECO:0000256" key="8">
    <source>
        <dbReference type="ARBA" id="ARBA00023004"/>
    </source>
</evidence>
<sequence>MLAATPAGPWRSPGALQASAWTVFAGALQGHTRLPSARLASLQAYGASSTSRLHPLTRAQQQRADPPQPPSSLLPNCPFRAAVNAQTRTSALGPIPDAIAAALGVQDGALTTAAGAAVDPAPLAAKLSARIQCSARLCVDMTKYAWHTDLADVNARVLLWSPKVPTMRAGQTYDPRGKDWVSVVAMCRELFKYEKRLASFFMRAAFHDSLAVDVSQCPGPNCGGADASLVLSLEEMARPENAEDNFAELAGRAAKKIASFYDVSVADTLAVCAAVAPEVLSKGRIKILTGSGKGVLRVGRLDSVVPAPPGNLPAANTTLEQFAAFWAARGISATEATALMGSHALIDDQACFQGKGMSDYCNPATADCSNVRMFRWENHYYKDICSPTLTVRTEKPGELDPVETPIVGMTDPEIDAEARRETCKFTSKEGRTMAMNRLALMRCGLMPEPVEPEDGVTVTWTYKNCRDGAAYGINVAEQCPHAHLWFYTPNDAYLGLACQGVGTSAAAAEVRSATRAFIKSQDEWDKAFSSAYIKMVTAFALWPDADGSDRKAAYLINGGECATGLHLEAACAQGAAGPASADVRALHAATYVPPSSKLRDSCKSCSQGVCPEPKQCEQCVKQFRADRRPKTNPLVTEANCCGCATLSRSLTYNATKDANGNTYVIKTDFGVRWPDVMPFVLPPQPLPAAAACPVPERQLDTFTFDDNVAPTVTIRPAGSNPPVAPEGDISDLCPAADGTIVEVRGYPSSPFRWKPFTQTYVAPPRAQVAASYARPGTNLTVDAYEIDIFTTARNIGCPGGRPTWFLSYNGSVPGPSFRVLKGRQTLVRFNNRLTPANLSGTPFSLQFDPCEGTRSGRPITVHLHGSSSLAPYDGWAEDSTCGAETKDYYYPNWRAGFLWYHDHQLDITSENAYFGLSGMYTVHDRAAEGGCGEPWNLDALPDWDMQFKDGVLDRHCQLYYDRAGPHRNNLYGDINFVNGIPWPVATMEPRWQRFRWLVSSVSRPYKLRFVDAATGADVGGSKCHVIAGDGGIRRTPATFPAAGLFVAVAERYEVVCDFRDFNGRSLYLLNAFDDDRMKDVPFFCNSHLVMKIDVRCNGTGCLASPPPVNAIFTPLVPAQPAIDRVLSQTDINAALTLARNRQCTRTFRFGRRNGQWVINGETWHTVRIAAGDVGHNTWEVWCLETGGGWFHPIHIHLVDFYVLTRNREEAQVREYERFTPKDMVQLDPGAEVSVLVRFGAHRGEFMFHCHNLMHEDFEMMRSFHVVPTPGSRTAATALPLQAQPSIVQNLNVVYDLYDDPVYGPARPRPSAGLTPLRVPSVQTTAALSFPIDNALYRIYYPNGAPNVNPLLANAAINPWIVDICQPQRAQQVQEQQV</sequence>
<feature type="domain" description="Plant heme peroxidase family profile" evidence="9">
    <location>
        <begin position="263"/>
        <end position="557"/>
    </location>
</feature>
<dbReference type="Gene3D" id="2.60.40.420">
    <property type="entry name" value="Cupredoxins - blue copper proteins"/>
    <property type="match status" value="3"/>
</dbReference>
<dbReference type="GeneID" id="5716073"/>
<dbReference type="InterPro" id="IPR010255">
    <property type="entry name" value="Haem_peroxidase_sf"/>
</dbReference>
<dbReference type="Gramene" id="PNW80827">
    <property type="protein sequence ID" value="PNW80827"/>
    <property type="gene ID" value="CHLRE_07g331150v5"/>
</dbReference>
<dbReference type="InterPro" id="IPR011707">
    <property type="entry name" value="Cu-oxidase-like_N"/>
</dbReference>
<dbReference type="Pfam" id="PF07731">
    <property type="entry name" value="Cu-oxidase_2"/>
    <property type="match status" value="1"/>
</dbReference>
<comment type="similarity">
    <text evidence="3">Belongs to the multicopper oxidase family.</text>
</comment>
<keyword evidence="11" id="KW-1185">Reference proteome</keyword>
<accession>A0A2K3DJW5</accession>
<evidence type="ECO:0000256" key="7">
    <source>
        <dbReference type="ARBA" id="ARBA00023002"/>
    </source>
</evidence>
<dbReference type="InterPro" id="IPR002016">
    <property type="entry name" value="Haem_peroxidase"/>
</dbReference>
<proteinExistence type="inferred from homology"/>
<dbReference type="GO" id="GO:0005507">
    <property type="term" value="F:copper ion binding"/>
    <property type="evidence" value="ECO:0007669"/>
    <property type="project" value="InterPro"/>
</dbReference>
<dbReference type="CDD" id="cd13889">
    <property type="entry name" value="CuRO_3_BOD"/>
    <property type="match status" value="1"/>
</dbReference>
<dbReference type="OrthoDB" id="262547at2759"/>